<dbReference type="EMBL" id="BJYM01000026">
    <property type="protein sequence ID" value="GEN89647.1"/>
    <property type="molecule type" value="Genomic_DNA"/>
</dbReference>
<keyword evidence="3" id="KW-0119">Carbohydrate metabolism</keyword>
<dbReference type="OrthoDB" id="6501901at2"/>
<dbReference type="SUPFAM" id="SSF46785">
    <property type="entry name" value="Winged helix' DNA-binding domain"/>
    <property type="match status" value="1"/>
</dbReference>
<dbReference type="InterPro" id="IPR000600">
    <property type="entry name" value="ROK"/>
</dbReference>
<dbReference type="InterPro" id="IPR043129">
    <property type="entry name" value="ATPase_NBD"/>
</dbReference>
<dbReference type="GO" id="GO:0042732">
    <property type="term" value="P:D-xylose metabolic process"/>
    <property type="evidence" value="ECO:0007669"/>
    <property type="project" value="UniProtKB-KW"/>
</dbReference>
<comment type="caution">
    <text evidence="4">The sequence shown here is derived from an EMBL/GenBank/DDBJ whole genome shotgun (WGS) entry which is preliminary data.</text>
</comment>
<evidence type="ECO:0000256" key="1">
    <source>
        <dbReference type="ARBA" id="ARBA00002486"/>
    </source>
</evidence>
<organism evidence="4 5">
    <name type="scientific">Oceanobacillus sojae</name>
    <dbReference type="NCBI Taxonomy" id="582851"/>
    <lineage>
        <taxon>Bacteria</taxon>
        <taxon>Bacillati</taxon>
        <taxon>Bacillota</taxon>
        <taxon>Bacilli</taxon>
        <taxon>Bacillales</taxon>
        <taxon>Bacillaceae</taxon>
        <taxon>Oceanobacillus</taxon>
    </lineage>
</organism>
<dbReference type="InterPro" id="IPR036390">
    <property type="entry name" value="WH_DNA-bd_sf"/>
</dbReference>
<dbReference type="Gene3D" id="3.30.420.40">
    <property type="match status" value="2"/>
</dbReference>
<evidence type="ECO:0000313" key="4">
    <source>
        <dbReference type="EMBL" id="GEN89647.1"/>
    </source>
</evidence>
<dbReference type="InterPro" id="IPR036388">
    <property type="entry name" value="WH-like_DNA-bd_sf"/>
</dbReference>
<comment type="similarity">
    <text evidence="2">Belongs to the ROK (NagC/XylR) family.</text>
</comment>
<dbReference type="CDD" id="cd23763">
    <property type="entry name" value="ASKHA_ATPase_ROK"/>
    <property type="match status" value="1"/>
</dbReference>
<keyword evidence="3" id="KW-0859">Xylose metabolism</keyword>
<proteinExistence type="inferred from homology"/>
<keyword evidence="5" id="KW-1185">Reference proteome</keyword>
<sequence>MESSPKSMKKTIQISIRKALLELGSATKVELNDYLEISFPTISKFLTQMEKEGEILSAGFDNSSGGRRAKRYKYNPEHMLGLAIFLEEKEINYIIFNCYGELKDKGTNTGISDLNSFTKCIQDITNQYNKISSLSIGVPGSVDNERIFYIPDYKHLQNVDLKGYLEDYFSIPVVVENDMNAAVLGYYNRLKIKENKSVVYLYLGKNGPGAGTIVNGIVLRGSTNFSGEISFVPQYDDKRFWQTLSENKMNTSPVHKDYMIDVISRLVASFTAIINPHMIIFCNEEVEQETLNRIEECSSGYIPSEHLPDLALSDWKRDYLYGLQSLGLDLMIKETV</sequence>
<evidence type="ECO:0000256" key="3">
    <source>
        <dbReference type="ARBA" id="ARBA00022629"/>
    </source>
</evidence>
<dbReference type="PANTHER" id="PTHR18964">
    <property type="entry name" value="ROK (REPRESSOR, ORF, KINASE) FAMILY"/>
    <property type="match status" value="1"/>
</dbReference>
<evidence type="ECO:0000256" key="2">
    <source>
        <dbReference type="ARBA" id="ARBA00006479"/>
    </source>
</evidence>
<dbReference type="Pfam" id="PF00480">
    <property type="entry name" value="ROK"/>
    <property type="match status" value="1"/>
</dbReference>
<dbReference type="Gene3D" id="1.10.10.10">
    <property type="entry name" value="Winged helix-like DNA-binding domain superfamily/Winged helix DNA-binding domain"/>
    <property type="match status" value="1"/>
</dbReference>
<name>A0A511ZQF4_9BACI</name>
<evidence type="ECO:0008006" key="6">
    <source>
        <dbReference type="Google" id="ProtNLM"/>
    </source>
</evidence>
<gene>
    <name evidence="4" type="ORF">OSO01_43860</name>
</gene>
<reference evidence="4 5" key="1">
    <citation type="submission" date="2019-07" db="EMBL/GenBank/DDBJ databases">
        <title>Whole genome shotgun sequence of Oceanobacillus sojae NBRC 105379.</title>
        <authorList>
            <person name="Hosoyama A."/>
            <person name="Uohara A."/>
            <person name="Ohji S."/>
            <person name="Ichikawa N."/>
        </authorList>
    </citation>
    <scope>NUCLEOTIDE SEQUENCE [LARGE SCALE GENOMIC DNA]</scope>
    <source>
        <strain evidence="4 5">NBRC 105379</strain>
    </source>
</reference>
<accession>A0A511ZQF4</accession>
<dbReference type="PANTHER" id="PTHR18964:SF149">
    <property type="entry name" value="BIFUNCTIONAL UDP-N-ACETYLGLUCOSAMINE 2-EPIMERASE_N-ACETYLMANNOSAMINE KINASE"/>
    <property type="match status" value="1"/>
</dbReference>
<dbReference type="SUPFAM" id="SSF53067">
    <property type="entry name" value="Actin-like ATPase domain"/>
    <property type="match status" value="1"/>
</dbReference>
<comment type="function">
    <text evidence="1">Transcriptional repressor of xylose-utilizing enzymes.</text>
</comment>
<dbReference type="AlphaFoldDB" id="A0A511ZQF4"/>
<evidence type="ECO:0000313" key="5">
    <source>
        <dbReference type="Proteomes" id="UP000321558"/>
    </source>
</evidence>
<dbReference type="Proteomes" id="UP000321558">
    <property type="component" value="Unassembled WGS sequence"/>
</dbReference>
<dbReference type="RefSeq" id="WP_147212532.1">
    <property type="nucleotide sequence ID" value="NZ_BJYM01000026.1"/>
</dbReference>
<protein>
    <recommendedName>
        <fullName evidence="6">ROK family protein</fullName>
    </recommendedName>
</protein>